<proteinExistence type="predicted"/>
<dbReference type="SUPFAM" id="SSF48208">
    <property type="entry name" value="Six-hairpin glycosidases"/>
    <property type="match status" value="1"/>
</dbReference>
<dbReference type="GO" id="GO:0009311">
    <property type="term" value="P:oligosaccharide metabolic process"/>
    <property type="evidence" value="ECO:0007669"/>
    <property type="project" value="InterPro"/>
</dbReference>
<dbReference type="RefSeq" id="WP_145858737.1">
    <property type="nucleotide sequence ID" value="NZ_RPFW01000006.1"/>
</dbReference>
<accession>A0A6P2BS16</accession>
<dbReference type="PANTHER" id="PTHR10412:SF10">
    <property type="entry name" value="GLYCOSYL HYDROLASE FAMILY 63 C-TERMINAL DOMAIN-CONTAINING PROTEIN"/>
    <property type="match status" value="1"/>
</dbReference>
<evidence type="ECO:0000313" key="3">
    <source>
        <dbReference type="EMBL" id="TVZ01842.1"/>
    </source>
</evidence>
<evidence type="ECO:0000259" key="1">
    <source>
        <dbReference type="Pfam" id="PF03200"/>
    </source>
</evidence>
<name>A0A6P2BS16_9ACTN</name>
<feature type="domain" description="Glycosyl hydrolase family 63 C-terminal" evidence="1">
    <location>
        <begin position="713"/>
        <end position="829"/>
    </location>
</feature>
<dbReference type="PANTHER" id="PTHR10412">
    <property type="entry name" value="MANNOSYL-OLIGOSACCHARIDE GLUCOSIDASE"/>
    <property type="match status" value="1"/>
</dbReference>
<dbReference type="InterPro" id="IPR031335">
    <property type="entry name" value="Glyco_hydro_63_C"/>
</dbReference>
<dbReference type="Proteomes" id="UP000460272">
    <property type="component" value="Unassembled WGS sequence"/>
</dbReference>
<sequence length="913" mass="102858">MTTEGDRVAGFGRLEDGLRHASPWYVWGPYVSERQWGTVREDYSEDGDAWNYLPFDHARSRAYRWGEDGLAGFSDIHQDLCLGLALWNGRDPFLKERLFGLTGPEGNHGEDVKEHWWYLDALPSHAWNRWRYHYPQSAFPYDQLRLENSRRDRRSPEYELLDTGVFDQDRYWITEVSYAKSDDAAELLLEITITNAGGEADTVHVLPTAWFRNTWSWDDSAPRPRLKAAANGTGSAGDAAAGVDIGHPWLGPLELLADTASDGTAPRPLFCENETNDERLFGCAPVTQFPKDGINDHVVSGAATVNPQQQGTKCAFWYTLTVPPGESATVRVRLRPKPAGGTTNSFGDSFDLVLRQRKAEADEFYRALTPEAAGQDEASVMRQAFAGMLWSKQFYSFAVATWLDGDPSQPKPPPERELNRNARWRNFNAFDIMSMPDKWEYPWFAAWDLAFHCVSLAHVDPGFAKYQLVLLCREWFQHPNGALPAYEWDFSDVNPPVQAWAALEVFVLDGARDTDFLARIFDKLLVNFTWWVNREDMYGNNLFEGGFLGLDNIGPIDRSHLPAGAVLEQSDATGWMAFYALSMALIASVLWRSGRRHGADLVLKFLEHYAAIAGAMEDLGMWDEQDGMFYDHLSLPGGATIPVKARSMVGMIPLLAVAIVDEEMLHKSLRFGKQFADFLQRQGLADEAKLREKGLLRDGTGNPERLLLSVVGTEKLEILLRSLFDESRFLSPFGLRSLSAVHKDEPYVLHLEGTTATIDYEPAESTTGMFGGNSNWRGPIWFPLNYLVINSLLKYHRFFGEDFTVEYPTGSGEQHTLREIAADLRERLVSIFLRGSDGRRPCYGWVERLQDDPQWRDNICFSEYFHGDNAAGLGASHQTGWTGLIADVIRRRHGAVPETGDAVADLFNNGETS</sequence>
<dbReference type="InterPro" id="IPR054491">
    <property type="entry name" value="MGH1-like_GH"/>
</dbReference>
<dbReference type="InterPro" id="IPR008928">
    <property type="entry name" value="6-hairpin_glycosidase_sf"/>
</dbReference>
<evidence type="ECO:0000259" key="2">
    <source>
        <dbReference type="Pfam" id="PF22422"/>
    </source>
</evidence>
<dbReference type="Pfam" id="PF03200">
    <property type="entry name" value="Glyco_hydro_63"/>
    <property type="match status" value="1"/>
</dbReference>
<organism evidence="3 4">
    <name type="scientific">Trebonia kvetii</name>
    <dbReference type="NCBI Taxonomy" id="2480626"/>
    <lineage>
        <taxon>Bacteria</taxon>
        <taxon>Bacillati</taxon>
        <taxon>Actinomycetota</taxon>
        <taxon>Actinomycetes</taxon>
        <taxon>Streptosporangiales</taxon>
        <taxon>Treboniaceae</taxon>
        <taxon>Trebonia</taxon>
    </lineage>
</organism>
<dbReference type="InterPro" id="IPR004888">
    <property type="entry name" value="Glycoside_hydrolase_63"/>
</dbReference>
<protein>
    <submittedName>
        <fullName evidence="3">Glucosidase</fullName>
    </submittedName>
</protein>
<dbReference type="Gene3D" id="1.50.10.10">
    <property type="match status" value="1"/>
</dbReference>
<dbReference type="GO" id="GO:0004573">
    <property type="term" value="F:Glc3Man9GlcNAc2 oligosaccharide glucosidase activity"/>
    <property type="evidence" value="ECO:0007669"/>
    <property type="project" value="InterPro"/>
</dbReference>
<comment type="caution">
    <text evidence="3">The sequence shown here is derived from an EMBL/GenBank/DDBJ whole genome shotgun (WGS) entry which is preliminary data.</text>
</comment>
<evidence type="ECO:0000313" key="4">
    <source>
        <dbReference type="Proteomes" id="UP000460272"/>
    </source>
</evidence>
<dbReference type="InterPro" id="IPR012341">
    <property type="entry name" value="6hp_glycosidase-like_sf"/>
</dbReference>
<feature type="domain" description="Mannosylglycerate hydrolase MGH1-like glycoside hydrolase" evidence="2">
    <location>
        <begin position="441"/>
        <end position="543"/>
    </location>
</feature>
<dbReference type="Pfam" id="PF22422">
    <property type="entry name" value="MGH1-like_GH"/>
    <property type="match status" value="1"/>
</dbReference>
<dbReference type="OrthoDB" id="9798687at2"/>
<dbReference type="EMBL" id="RPFW01000006">
    <property type="protein sequence ID" value="TVZ01842.1"/>
    <property type="molecule type" value="Genomic_DNA"/>
</dbReference>
<gene>
    <name evidence="3" type="ORF">EAS64_30835</name>
</gene>
<reference evidence="3 4" key="1">
    <citation type="submission" date="2018-11" db="EMBL/GenBank/DDBJ databases">
        <title>Trebonia kvetii gen.nov., sp.nov., a novel acidophilic actinobacterium, and proposal of the new actinobacterial family Treboniaceae fam. nov.</title>
        <authorList>
            <person name="Rapoport D."/>
            <person name="Sagova-Mareckova M."/>
            <person name="Sedlacek I."/>
            <person name="Provaznik J."/>
            <person name="Kralova S."/>
            <person name="Pavlinic D."/>
            <person name="Benes V."/>
            <person name="Kopecky J."/>
        </authorList>
    </citation>
    <scope>NUCLEOTIDE SEQUENCE [LARGE SCALE GENOMIC DNA]</scope>
    <source>
        <strain evidence="3 4">15Tr583</strain>
    </source>
</reference>
<dbReference type="AlphaFoldDB" id="A0A6P2BS16"/>
<keyword evidence="4" id="KW-1185">Reference proteome</keyword>